<reference evidence="9 10" key="1">
    <citation type="journal article" date="2015" name="Sci. Rep.">
        <title>Genome of the facultative scuticociliatosis pathogen Pseudocohnilembus persalinus provides insight into its virulence through horizontal gene transfer.</title>
        <authorList>
            <person name="Xiong J."/>
            <person name="Wang G."/>
            <person name="Cheng J."/>
            <person name="Tian M."/>
            <person name="Pan X."/>
            <person name="Warren A."/>
            <person name="Jiang C."/>
            <person name="Yuan D."/>
            <person name="Miao W."/>
        </authorList>
    </citation>
    <scope>NUCLEOTIDE SEQUENCE [LARGE SCALE GENOMIC DNA]</scope>
    <source>
        <strain evidence="9">36N120E</strain>
    </source>
</reference>
<dbReference type="Pfam" id="PF00179">
    <property type="entry name" value="UQ_con"/>
    <property type="match status" value="1"/>
</dbReference>
<gene>
    <name evidence="9" type="ORF">PPERSA_12567</name>
</gene>
<keyword evidence="3 7" id="KW-0547">Nucleotide-binding</keyword>
<dbReference type="EMBL" id="LDAU01000202">
    <property type="protein sequence ID" value="KRW99891.1"/>
    <property type="molecule type" value="Genomic_DNA"/>
</dbReference>
<evidence type="ECO:0000313" key="10">
    <source>
        <dbReference type="Proteomes" id="UP000054937"/>
    </source>
</evidence>
<evidence type="ECO:0000256" key="5">
    <source>
        <dbReference type="ARBA" id="ARBA00022840"/>
    </source>
</evidence>
<comment type="similarity">
    <text evidence="7">Belongs to the ubiquitin-conjugating enzyme family.</text>
</comment>
<name>A0A0V0QCD0_PSEPJ</name>
<dbReference type="InterPro" id="IPR016135">
    <property type="entry name" value="UBQ-conjugating_enzyme/RWD"/>
</dbReference>
<dbReference type="GO" id="GO:0019788">
    <property type="term" value="F:NEDD8 transferase activity"/>
    <property type="evidence" value="ECO:0007669"/>
    <property type="project" value="UniProtKB-ARBA"/>
</dbReference>
<proteinExistence type="inferred from homology"/>
<comment type="caution">
    <text evidence="9">The sequence shown here is derived from an EMBL/GenBank/DDBJ whole genome shotgun (WGS) entry which is preliminary data.</text>
</comment>
<sequence>MLNKNRKKDTKKSKPSWKIRLEKDLVDIESDPYVNISFPKGQDNIEQIAFTVIPSDKSIWKGAKYDFVLEIPSEFPHKAPKATCGTTIWHPNIDLEGNVCLNILRADWAPVLTILNVIHGIMFLFDEPNPNDPLNQEAAEMFRDDRKQFEEFVKRTLRGGHIKGKQFQRFV</sequence>
<dbReference type="PANTHER" id="PTHR24067">
    <property type="entry name" value="UBIQUITIN-CONJUGATING ENZYME E2"/>
    <property type="match status" value="1"/>
</dbReference>
<dbReference type="SMART" id="SM00212">
    <property type="entry name" value="UBCc"/>
    <property type="match status" value="1"/>
</dbReference>
<comment type="pathway">
    <text evidence="1">Protein modification; protein neddylation.</text>
</comment>
<evidence type="ECO:0000256" key="1">
    <source>
        <dbReference type="ARBA" id="ARBA00005032"/>
    </source>
</evidence>
<evidence type="ECO:0000256" key="4">
    <source>
        <dbReference type="ARBA" id="ARBA00022786"/>
    </source>
</evidence>
<dbReference type="Proteomes" id="UP000054937">
    <property type="component" value="Unassembled WGS sequence"/>
</dbReference>
<protein>
    <submittedName>
        <fullName evidence="9">Ubiquitin-conjugating enzyme/RWD-like protein</fullName>
    </submittedName>
</protein>
<keyword evidence="2" id="KW-0808">Transferase</keyword>
<accession>A0A0V0QCD0</accession>
<keyword evidence="4 7" id="KW-0833">Ubl conjugation pathway</keyword>
<evidence type="ECO:0000256" key="2">
    <source>
        <dbReference type="ARBA" id="ARBA00022679"/>
    </source>
</evidence>
<dbReference type="SUPFAM" id="SSF54495">
    <property type="entry name" value="UBC-like"/>
    <property type="match status" value="1"/>
</dbReference>
<dbReference type="PROSITE" id="PS50127">
    <property type="entry name" value="UBC_2"/>
    <property type="match status" value="1"/>
</dbReference>
<dbReference type="PROSITE" id="PS00183">
    <property type="entry name" value="UBC_1"/>
    <property type="match status" value="1"/>
</dbReference>
<evidence type="ECO:0000256" key="3">
    <source>
        <dbReference type="ARBA" id="ARBA00022741"/>
    </source>
</evidence>
<dbReference type="InterPro" id="IPR000608">
    <property type="entry name" value="UBC"/>
</dbReference>
<dbReference type="GO" id="GO:0005524">
    <property type="term" value="F:ATP binding"/>
    <property type="evidence" value="ECO:0007669"/>
    <property type="project" value="UniProtKB-UniRule"/>
</dbReference>
<keyword evidence="5 7" id="KW-0067">ATP-binding</keyword>
<dbReference type="Gene3D" id="3.10.110.10">
    <property type="entry name" value="Ubiquitin Conjugating Enzyme"/>
    <property type="match status" value="1"/>
</dbReference>
<evidence type="ECO:0000256" key="6">
    <source>
        <dbReference type="PROSITE-ProRule" id="PRU10133"/>
    </source>
</evidence>
<dbReference type="InterPro" id="IPR023313">
    <property type="entry name" value="UBQ-conjugating_AS"/>
</dbReference>
<dbReference type="AlphaFoldDB" id="A0A0V0QCD0"/>
<dbReference type="FunCoup" id="A0A0V0QCD0">
    <property type="interactions" value="391"/>
</dbReference>
<dbReference type="FunFam" id="3.10.110.10:FF:000005">
    <property type="entry name" value="NEDD8-conjugating enzyme Ubc12"/>
    <property type="match status" value="1"/>
</dbReference>
<dbReference type="InterPro" id="IPR050113">
    <property type="entry name" value="Ub_conjugating_enzyme"/>
</dbReference>
<feature type="active site" description="Glycyl thioester intermediate" evidence="6">
    <location>
        <position position="100"/>
    </location>
</feature>
<dbReference type="OrthoDB" id="10249039at2759"/>
<evidence type="ECO:0000256" key="7">
    <source>
        <dbReference type="RuleBase" id="RU362109"/>
    </source>
</evidence>
<evidence type="ECO:0000313" key="9">
    <source>
        <dbReference type="EMBL" id="KRW99891.1"/>
    </source>
</evidence>
<evidence type="ECO:0000259" key="8">
    <source>
        <dbReference type="PROSITE" id="PS50127"/>
    </source>
</evidence>
<feature type="domain" description="UBC core" evidence="8">
    <location>
        <begin position="16"/>
        <end position="162"/>
    </location>
</feature>
<keyword evidence="10" id="KW-1185">Reference proteome</keyword>
<dbReference type="OMA" id="VMQYAKR"/>
<dbReference type="CDD" id="cd23794">
    <property type="entry name" value="UBCc_UBE2F_UBE2M"/>
    <property type="match status" value="1"/>
</dbReference>
<organism evidence="9 10">
    <name type="scientific">Pseudocohnilembus persalinus</name>
    <name type="common">Ciliate</name>
    <dbReference type="NCBI Taxonomy" id="266149"/>
    <lineage>
        <taxon>Eukaryota</taxon>
        <taxon>Sar</taxon>
        <taxon>Alveolata</taxon>
        <taxon>Ciliophora</taxon>
        <taxon>Intramacronucleata</taxon>
        <taxon>Oligohymenophorea</taxon>
        <taxon>Scuticociliatia</taxon>
        <taxon>Philasterida</taxon>
        <taxon>Pseudocohnilembidae</taxon>
        <taxon>Pseudocohnilembus</taxon>
    </lineage>
</organism>
<dbReference type="InParanoid" id="A0A0V0QCD0"/>